<sequence>MKRGARKIVLFLVLFPIATLLMIREQRLFGDLSTLFDNIFQSGGTNKAYDHVGPTGSDIAPMDEDQSADDHDGSINLNSNSTSPNEPSSSIDEDQSADDQDGSTNQNARSTSSPKPSPIVAILGGTNQNSNSTTPHESCGWNTSLQATWTRNSKDENASFLKVMACHRRLSPSKKERWNEKERPPPSSLRCGDNIMDELYSIVSCYDRIVFFGDSIQRQQFFTLSCMLNSSLTLKDFLPAKRKDDEFRWTYPGTDTALMFRGSPKGLQNYGIFRNISSVESNPRYAAVVNLGAHYHPNNNSTLEKDARIVAESAEQTTTSMFWVETIDFQWPTTNGEFVNACSDCQCEALTPGRIAGTGAYTGPDRYVNSAKYPTYKSLVVTNHTGPCIPYCWPANWRNHVTNNVMTNPKYSAINLVPVWQQLVSSGFAQSRFAVGDCTHKSTDALMAVVQQLLRSMKKRCDQRGVSDPHVITL</sequence>
<evidence type="ECO:0000313" key="4">
    <source>
        <dbReference type="Proteomes" id="UP001295423"/>
    </source>
</evidence>
<evidence type="ECO:0000256" key="2">
    <source>
        <dbReference type="SAM" id="SignalP"/>
    </source>
</evidence>
<dbReference type="EMBL" id="CAKOGP040001792">
    <property type="protein sequence ID" value="CAJ1951770.1"/>
    <property type="molecule type" value="Genomic_DNA"/>
</dbReference>
<feature type="compositionally biased region" description="Low complexity" evidence="1">
    <location>
        <begin position="76"/>
        <end position="90"/>
    </location>
</feature>
<feature type="compositionally biased region" description="Acidic residues" evidence="1">
    <location>
        <begin position="91"/>
        <end position="101"/>
    </location>
</feature>
<feature type="compositionally biased region" description="Polar residues" evidence="1">
    <location>
        <begin position="102"/>
        <end position="114"/>
    </location>
</feature>
<feature type="region of interest" description="Disordered" evidence="1">
    <location>
        <begin position="46"/>
        <end position="140"/>
    </location>
</feature>
<gene>
    <name evidence="3" type="ORF">CYCCA115_LOCUS13229</name>
</gene>
<keyword evidence="2" id="KW-0732">Signal</keyword>
<proteinExistence type="predicted"/>
<organism evidence="3 4">
    <name type="scientific">Cylindrotheca closterium</name>
    <dbReference type="NCBI Taxonomy" id="2856"/>
    <lineage>
        <taxon>Eukaryota</taxon>
        <taxon>Sar</taxon>
        <taxon>Stramenopiles</taxon>
        <taxon>Ochrophyta</taxon>
        <taxon>Bacillariophyta</taxon>
        <taxon>Bacillariophyceae</taxon>
        <taxon>Bacillariophycidae</taxon>
        <taxon>Bacillariales</taxon>
        <taxon>Bacillariaceae</taxon>
        <taxon>Cylindrotheca</taxon>
    </lineage>
</organism>
<reference evidence="3" key="1">
    <citation type="submission" date="2023-08" db="EMBL/GenBank/DDBJ databases">
        <authorList>
            <person name="Audoor S."/>
            <person name="Bilcke G."/>
        </authorList>
    </citation>
    <scope>NUCLEOTIDE SEQUENCE</scope>
</reference>
<dbReference type="AlphaFoldDB" id="A0AAD2FSA2"/>
<protein>
    <submittedName>
        <fullName evidence="3">Uncharacterized protein</fullName>
    </submittedName>
</protein>
<evidence type="ECO:0000256" key="1">
    <source>
        <dbReference type="SAM" id="MobiDB-lite"/>
    </source>
</evidence>
<evidence type="ECO:0000313" key="3">
    <source>
        <dbReference type="EMBL" id="CAJ1951770.1"/>
    </source>
</evidence>
<keyword evidence="4" id="KW-1185">Reference proteome</keyword>
<accession>A0AAD2FSA2</accession>
<dbReference type="Proteomes" id="UP001295423">
    <property type="component" value="Unassembled WGS sequence"/>
</dbReference>
<comment type="caution">
    <text evidence="3">The sequence shown here is derived from an EMBL/GenBank/DDBJ whole genome shotgun (WGS) entry which is preliminary data.</text>
</comment>
<feature type="chain" id="PRO_5041911991" evidence="2">
    <location>
        <begin position="21"/>
        <end position="474"/>
    </location>
</feature>
<name>A0AAD2FSA2_9STRA</name>
<feature type="signal peptide" evidence="2">
    <location>
        <begin position="1"/>
        <end position="20"/>
    </location>
</feature>
<feature type="compositionally biased region" description="Polar residues" evidence="1">
    <location>
        <begin position="125"/>
        <end position="140"/>
    </location>
</feature>